<dbReference type="GO" id="GO:0030388">
    <property type="term" value="P:fructose 1,6-bisphosphate metabolic process"/>
    <property type="evidence" value="ECO:0007669"/>
    <property type="project" value="TreeGrafter"/>
</dbReference>
<dbReference type="PRINTS" id="PR00476">
    <property type="entry name" value="PHFRCTKINASE"/>
</dbReference>
<dbReference type="GO" id="GO:0003872">
    <property type="term" value="F:6-phosphofructokinase activity"/>
    <property type="evidence" value="ECO:0007669"/>
    <property type="project" value="UniProtKB-EC"/>
</dbReference>
<dbReference type="FunFam" id="3.40.50.460:FF:000007">
    <property type="entry name" value="ATP-dependent 6-phosphofructokinase"/>
    <property type="match status" value="1"/>
</dbReference>
<evidence type="ECO:0000256" key="3">
    <source>
        <dbReference type="ARBA" id="ARBA00004679"/>
    </source>
</evidence>
<keyword evidence="8" id="KW-0479">Metal-binding</keyword>
<dbReference type="GO" id="GO:0006002">
    <property type="term" value="P:fructose 6-phosphate metabolic process"/>
    <property type="evidence" value="ECO:0007669"/>
    <property type="project" value="InterPro"/>
</dbReference>
<dbReference type="InterPro" id="IPR022953">
    <property type="entry name" value="ATP_PFK"/>
</dbReference>
<keyword evidence="9" id="KW-0547">Nucleotide-binding</keyword>
<dbReference type="GO" id="GO:0005945">
    <property type="term" value="C:6-phosphofructokinase complex"/>
    <property type="evidence" value="ECO:0007669"/>
    <property type="project" value="TreeGrafter"/>
</dbReference>
<evidence type="ECO:0000256" key="14">
    <source>
        <dbReference type="ARBA" id="ARBA00048070"/>
    </source>
</evidence>
<evidence type="ECO:0000313" key="17">
    <source>
        <dbReference type="Proteomes" id="UP000241890"/>
    </source>
</evidence>
<keyword evidence="5" id="KW-0963">Cytoplasm</keyword>
<protein>
    <recommendedName>
        <fullName evidence="4">6-phosphofructokinase</fullName>
        <ecNumber evidence="4">2.7.1.11</ecNumber>
    </recommendedName>
</protein>
<dbReference type="InterPro" id="IPR000023">
    <property type="entry name" value="Phosphofructokinase_dom"/>
</dbReference>
<evidence type="ECO:0000256" key="13">
    <source>
        <dbReference type="ARBA" id="ARBA00023152"/>
    </source>
</evidence>
<dbReference type="InterPro" id="IPR035966">
    <property type="entry name" value="PKF_sf"/>
</dbReference>
<dbReference type="InParanoid" id="A0A2R5GJG5"/>
<evidence type="ECO:0000259" key="15">
    <source>
        <dbReference type="Pfam" id="PF00365"/>
    </source>
</evidence>
<evidence type="ECO:0000256" key="7">
    <source>
        <dbReference type="ARBA" id="ARBA00022679"/>
    </source>
</evidence>
<comment type="catalytic activity">
    <reaction evidence="14">
        <text>beta-D-fructose 6-phosphate + ATP = beta-D-fructose 1,6-bisphosphate + ADP + H(+)</text>
        <dbReference type="Rhea" id="RHEA:16109"/>
        <dbReference type="ChEBI" id="CHEBI:15378"/>
        <dbReference type="ChEBI" id="CHEBI:30616"/>
        <dbReference type="ChEBI" id="CHEBI:32966"/>
        <dbReference type="ChEBI" id="CHEBI:57634"/>
        <dbReference type="ChEBI" id="CHEBI:456216"/>
        <dbReference type="EC" id="2.7.1.11"/>
    </reaction>
</comment>
<dbReference type="Pfam" id="PF00365">
    <property type="entry name" value="PFK"/>
    <property type="match status" value="2"/>
</dbReference>
<dbReference type="GO" id="GO:0070095">
    <property type="term" value="F:fructose-6-phosphate binding"/>
    <property type="evidence" value="ECO:0007669"/>
    <property type="project" value="TreeGrafter"/>
</dbReference>
<keyword evidence="10 16" id="KW-0418">Kinase</keyword>
<keyword evidence="11" id="KW-0067">ATP-binding</keyword>
<dbReference type="EMBL" id="BEYU01000067">
    <property type="protein sequence ID" value="GBG29878.1"/>
    <property type="molecule type" value="Genomic_DNA"/>
</dbReference>
<dbReference type="GO" id="GO:0016208">
    <property type="term" value="F:AMP binding"/>
    <property type="evidence" value="ECO:0007669"/>
    <property type="project" value="TreeGrafter"/>
</dbReference>
<organism evidence="16 17">
    <name type="scientific">Hondaea fermentalgiana</name>
    <dbReference type="NCBI Taxonomy" id="2315210"/>
    <lineage>
        <taxon>Eukaryota</taxon>
        <taxon>Sar</taxon>
        <taxon>Stramenopiles</taxon>
        <taxon>Bigyra</taxon>
        <taxon>Labyrinthulomycetes</taxon>
        <taxon>Thraustochytrida</taxon>
        <taxon>Thraustochytriidae</taxon>
        <taxon>Hondaea</taxon>
    </lineage>
</organism>
<dbReference type="GO" id="GO:0005524">
    <property type="term" value="F:ATP binding"/>
    <property type="evidence" value="ECO:0007669"/>
    <property type="project" value="UniProtKB-KW"/>
</dbReference>
<evidence type="ECO:0000256" key="2">
    <source>
        <dbReference type="ARBA" id="ARBA00004496"/>
    </source>
</evidence>
<dbReference type="InterPro" id="IPR009161">
    <property type="entry name" value="6-Pfructokinase_euk"/>
</dbReference>
<dbReference type="UniPathway" id="UPA00109">
    <property type="reaction ID" value="UER00182"/>
</dbReference>
<dbReference type="NCBIfam" id="TIGR02478">
    <property type="entry name" value="6PF1K_euk"/>
    <property type="match status" value="1"/>
</dbReference>
<comment type="caution">
    <text evidence="16">The sequence shown here is derived from an EMBL/GenBank/DDBJ whole genome shotgun (WGS) entry which is preliminary data.</text>
</comment>
<dbReference type="InterPro" id="IPR015912">
    <property type="entry name" value="Phosphofructokinase_CS"/>
</dbReference>
<dbReference type="Proteomes" id="UP000241890">
    <property type="component" value="Unassembled WGS sequence"/>
</dbReference>
<evidence type="ECO:0000256" key="10">
    <source>
        <dbReference type="ARBA" id="ARBA00022777"/>
    </source>
</evidence>
<sequence>METDAGRMDHAVAVFTSGGDAPGMNAVVRSVVRCGIHHARDVFAVYEGYQGLVDGAGKIRKMEWTDVQMMIYKGGTVIGSARCKEFREREGRLAACKHLVDRGITNIICCGGDGSLTGANIFKLEWASLLEELRSSGRVTDAQAQKYANINIIGCVGSIDNDMVYDGTLTIGTDTALHRIVDAIDAVQSTASSHQRTFVLEIMGRHCGYLAWAAGVATGADYIFIPEAPSKHDDWESVLCAKLDHQRKRGARLCTVLVAEGAIDKFGKPIKTEYVRQVIIDRLGHDTRSTILGHVQRGGYASAYDRFLGSVSGALAVERLLRTKPEDASTIVGVKGYSVAFNPLVETIEATQMVAKHTEQLDFEAAIQARGKDFKRHWAIQKSINRDFAKREAVPDAGKNICIICSGAPAGGVNAAVRSANHYALNLGYAVYAAYDGFQGFLEGNIKPLAWEDVLGWAGDGGCNLRCDRSVPSDPDAMNEICKQFKLDALLVIGGFDGLKGIYHMRDEVTVPVAYVPATISNNVPGTDFSIGSDTALNAIVSAIDTCKKSADASKSRVFIIEVQGRNSGYLTVLSALASGADIAYTPEKGVTLEQMQADIEEIKSHIKKHNKRHFVVVRNEFCSPAYDLNFMETLFREEGKGCFSVRTVKLGHLCQGDYPSPLDRIRATTLAATATEHLIKCIKGEETENKKVLVGFSESKDVVRTMEEACQDADWTRRVPASEPWAWLLNLQQCLSGFMDQVDDNQEYDATAGKLVTNVLLNGAPTTIKKVLLQPEEQDQGTQA</sequence>
<keyword evidence="12" id="KW-0460">Magnesium</keyword>
<accession>A0A2R5GJG5</accession>
<feature type="domain" description="Phosphofructokinase" evidence="15">
    <location>
        <begin position="12"/>
        <end position="319"/>
    </location>
</feature>
<dbReference type="GO" id="GO:0046872">
    <property type="term" value="F:metal ion binding"/>
    <property type="evidence" value="ECO:0007669"/>
    <property type="project" value="UniProtKB-KW"/>
</dbReference>
<evidence type="ECO:0000256" key="12">
    <source>
        <dbReference type="ARBA" id="ARBA00022842"/>
    </source>
</evidence>
<evidence type="ECO:0000313" key="16">
    <source>
        <dbReference type="EMBL" id="GBG29878.1"/>
    </source>
</evidence>
<dbReference type="PANTHER" id="PTHR13697">
    <property type="entry name" value="PHOSPHOFRUCTOKINASE"/>
    <property type="match status" value="1"/>
</dbReference>
<keyword evidence="7" id="KW-0808">Transferase</keyword>
<dbReference type="Gene3D" id="3.40.50.460">
    <property type="entry name" value="Phosphofructokinase domain"/>
    <property type="match status" value="2"/>
</dbReference>
<reference evidence="16 17" key="1">
    <citation type="submission" date="2017-12" db="EMBL/GenBank/DDBJ databases">
        <title>Sequencing, de novo assembly and annotation of complete genome of a new Thraustochytrid species, strain FCC1311.</title>
        <authorList>
            <person name="Sedici K."/>
            <person name="Godart F."/>
            <person name="Aiese Cigliano R."/>
            <person name="Sanseverino W."/>
            <person name="Barakat M."/>
            <person name="Ortet P."/>
            <person name="Marechal E."/>
            <person name="Cagnac O."/>
            <person name="Amato A."/>
        </authorList>
    </citation>
    <scope>NUCLEOTIDE SEQUENCE [LARGE SCALE GENOMIC DNA]</scope>
</reference>
<dbReference type="GO" id="GO:0048029">
    <property type="term" value="F:monosaccharide binding"/>
    <property type="evidence" value="ECO:0007669"/>
    <property type="project" value="TreeGrafter"/>
</dbReference>
<gene>
    <name evidence="16" type="ORF">FCC1311_060982</name>
</gene>
<dbReference type="Gene3D" id="3.40.50.450">
    <property type="match status" value="2"/>
</dbReference>
<dbReference type="EC" id="2.7.1.11" evidence="4"/>
<dbReference type="OrthoDB" id="537915at2759"/>
<dbReference type="PROSITE" id="PS00433">
    <property type="entry name" value="PHOSPHOFRUCTOKINASE"/>
    <property type="match status" value="1"/>
</dbReference>
<feature type="domain" description="Phosphofructokinase" evidence="15">
    <location>
        <begin position="400"/>
        <end position="678"/>
    </location>
</feature>
<dbReference type="GO" id="GO:0042802">
    <property type="term" value="F:identical protein binding"/>
    <property type="evidence" value="ECO:0007669"/>
    <property type="project" value="TreeGrafter"/>
</dbReference>
<keyword evidence="13" id="KW-0324">Glycolysis</keyword>
<dbReference type="SUPFAM" id="SSF53784">
    <property type="entry name" value="Phosphofructokinase"/>
    <property type="match status" value="2"/>
</dbReference>
<keyword evidence="6" id="KW-0021">Allosteric enzyme</keyword>
<comment type="subcellular location">
    <subcellularLocation>
        <location evidence="2">Cytoplasm</location>
    </subcellularLocation>
</comment>
<evidence type="ECO:0000256" key="8">
    <source>
        <dbReference type="ARBA" id="ARBA00022723"/>
    </source>
</evidence>
<keyword evidence="17" id="KW-1185">Reference proteome</keyword>
<evidence type="ECO:0000256" key="5">
    <source>
        <dbReference type="ARBA" id="ARBA00022490"/>
    </source>
</evidence>
<dbReference type="PANTHER" id="PTHR13697:SF4">
    <property type="entry name" value="ATP-DEPENDENT 6-PHOSPHOFRUCTOKINASE"/>
    <property type="match status" value="1"/>
</dbReference>
<comment type="pathway">
    <text evidence="3">Carbohydrate degradation; glycolysis; D-glyceraldehyde 3-phosphate and glycerone phosphate from D-glucose: step 3/4.</text>
</comment>
<evidence type="ECO:0000256" key="9">
    <source>
        <dbReference type="ARBA" id="ARBA00022741"/>
    </source>
</evidence>
<comment type="cofactor">
    <cofactor evidence="1">
        <name>Mg(2+)</name>
        <dbReference type="ChEBI" id="CHEBI:18420"/>
    </cofactor>
</comment>
<name>A0A2R5GJG5_9STRA</name>
<evidence type="ECO:0000256" key="6">
    <source>
        <dbReference type="ARBA" id="ARBA00022533"/>
    </source>
</evidence>
<dbReference type="FunFam" id="3.40.50.460:FF:000008">
    <property type="entry name" value="ATP-dependent 6-phosphofructokinase"/>
    <property type="match status" value="1"/>
</dbReference>
<evidence type="ECO:0000256" key="4">
    <source>
        <dbReference type="ARBA" id="ARBA00012055"/>
    </source>
</evidence>
<dbReference type="GO" id="GO:0061621">
    <property type="term" value="P:canonical glycolysis"/>
    <property type="evidence" value="ECO:0007669"/>
    <property type="project" value="TreeGrafter"/>
</dbReference>
<dbReference type="AlphaFoldDB" id="A0A2R5GJG5"/>
<proteinExistence type="predicted"/>
<evidence type="ECO:0000256" key="1">
    <source>
        <dbReference type="ARBA" id="ARBA00001946"/>
    </source>
</evidence>
<evidence type="ECO:0000256" key="11">
    <source>
        <dbReference type="ARBA" id="ARBA00022840"/>
    </source>
</evidence>